<evidence type="ECO:0000313" key="9">
    <source>
        <dbReference type="EMBL" id="GAA1742752.1"/>
    </source>
</evidence>
<comment type="caution">
    <text evidence="9">The sequence shown here is derived from an EMBL/GenBank/DDBJ whole genome shotgun (WGS) entry which is preliminary data.</text>
</comment>
<feature type="transmembrane region" description="Helical" evidence="7">
    <location>
        <begin position="278"/>
        <end position="300"/>
    </location>
</feature>
<feature type="transmembrane region" description="Helical" evidence="7">
    <location>
        <begin position="20"/>
        <end position="42"/>
    </location>
</feature>
<feature type="domain" description="ABC transmembrane type-1" evidence="8">
    <location>
        <begin position="86"/>
        <end position="299"/>
    </location>
</feature>
<protein>
    <submittedName>
        <fullName evidence="9">Sugar ABC transporter permease</fullName>
    </submittedName>
</protein>
<keyword evidence="4 7" id="KW-0812">Transmembrane</keyword>
<name>A0ABN2JY36_9ACTN</name>
<feature type="transmembrane region" description="Helical" evidence="7">
    <location>
        <begin position="89"/>
        <end position="112"/>
    </location>
</feature>
<dbReference type="RefSeq" id="WP_344077713.1">
    <property type="nucleotide sequence ID" value="NZ_BAAALS010000004.1"/>
</dbReference>
<dbReference type="InterPro" id="IPR000515">
    <property type="entry name" value="MetI-like"/>
</dbReference>
<feature type="transmembrane region" description="Helical" evidence="7">
    <location>
        <begin position="166"/>
        <end position="193"/>
    </location>
</feature>
<accession>A0ABN2JY36</accession>
<reference evidence="9 10" key="1">
    <citation type="journal article" date="2019" name="Int. J. Syst. Evol. Microbiol.">
        <title>The Global Catalogue of Microorganisms (GCM) 10K type strain sequencing project: providing services to taxonomists for standard genome sequencing and annotation.</title>
        <authorList>
            <consortium name="The Broad Institute Genomics Platform"/>
            <consortium name="The Broad Institute Genome Sequencing Center for Infectious Disease"/>
            <person name="Wu L."/>
            <person name="Ma J."/>
        </authorList>
    </citation>
    <scope>NUCLEOTIDE SEQUENCE [LARGE SCALE GENOMIC DNA]</scope>
    <source>
        <strain evidence="9 10">JCM 13249</strain>
    </source>
</reference>
<keyword evidence="2 7" id="KW-0813">Transport</keyword>
<keyword evidence="6 7" id="KW-0472">Membrane</keyword>
<keyword evidence="5 7" id="KW-1133">Transmembrane helix</keyword>
<comment type="subcellular location">
    <subcellularLocation>
        <location evidence="1 7">Cell membrane</location>
        <topology evidence="1 7">Multi-pass membrane protein</topology>
    </subcellularLocation>
</comment>
<evidence type="ECO:0000256" key="4">
    <source>
        <dbReference type="ARBA" id="ARBA00022692"/>
    </source>
</evidence>
<evidence type="ECO:0000259" key="8">
    <source>
        <dbReference type="PROSITE" id="PS50928"/>
    </source>
</evidence>
<gene>
    <name evidence="9" type="ORF">GCM10009681_12010</name>
</gene>
<dbReference type="PROSITE" id="PS50928">
    <property type="entry name" value="ABC_TM1"/>
    <property type="match status" value="1"/>
</dbReference>
<sequence>MTVDATPAGRSRKRTAPTAVPYVFLAPAVVLFTLVLLVPIGYTAYLSFRKVQVSGLGLGKGSRKEVFAGFDNYRAAFSDPELWSGALRVLGYGAILLPAMLLSALLFALLLDAPGTRFARFGRIAIFLPYAVPGVVASLLWGFLYLPAVSPLHYVLNKLGVDGPDLLGSGSVVGSLANIGVWGGVGFNMIVIYTSLRAIPRELFESARIDGCSEWQIAWRIKIPMVTPALIMTTVFSLIATLQVFTEPTTLAPMTNTLSSTWTPLMKIYRDAFVRNDLYSAAATSIVIAGLTLILSFGFLRVVQNRAFGSEEQ</sequence>
<dbReference type="SUPFAM" id="SSF161098">
    <property type="entry name" value="MetI-like"/>
    <property type="match status" value="1"/>
</dbReference>
<evidence type="ECO:0000256" key="1">
    <source>
        <dbReference type="ARBA" id="ARBA00004651"/>
    </source>
</evidence>
<keyword evidence="3" id="KW-1003">Cell membrane</keyword>
<evidence type="ECO:0000313" key="10">
    <source>
        <dbReference type="Proteomes" id="UP001500655"/>
    </source>
</evidence>
<evidence type="ECO:0000256" key="5">
    <source>
        <dbReference type="ARBA" id="ARBA00022989"/>
    </source>
</evidence>
<keyword evidence="10" id="KW-1185">Reference proteome</keyword>
<feature type="transmembrane region" description="Helical" evidence="7">
    <location>
        <begin position="225"/>
        <end position="245"/>
    </location>
</feature>
<evidence type="ECO:0000256" key="6">
    <source>
        <dbReference type="ARBA" id="ARBA00023136"/>
    </source>
</evidence>
<dbReference type="PANTHER" id="PTHR30193:SF41">
    <property type="entry name" value="DIACETYLCHITOBIOSE UPTAKE SYSTEM PERMEASE PROTEIN NGCF"/>
    <property type="match status" value="1"/>
</dbReference>
<proteinExistence type="inferred from homology"/>
<comment type="similarity">
    <text evidence="7">Belongs to the binding-protein-dependent transport system permease family.</text>
</comment>
<dbReference type="InterPro" id="IPR035906">
    <property type="entry name" value="MetI-like_sf"/>
</dbReference>
<dbReference type="PANTHER" id="PTHR30193">
    <property type="entry name" value="ABC TRANSPORTER PERMEASE PROTEIN"/>
    <property type="match status" value="1"/>
</dbReference>
<organism evidence="9 10">
    <name type="scientific">Luedemannella helvata</name>
    <dbReference type="NCBI Taxonomy" id="349315"/>
    <lineage>
        <taxon>Bacteria</taxon>
        <taxon>Bacillati</taxon>
        <taxon>Actinomycetota</taxon>
        <taxon>Actinomycetes</taxon>
        <taxon>Micromonosporales</taxon>
        <taxon>Micromonosporaceae</taxon>
        <taxon>Luedemannella</taxon>
    </lineage>
</organism>
<feature type="transmembrane region" description="Helical" evidence="7">
    <location>
        <begin position="124"/>
        <end position="146"/>
    </location>
</feature>
<evidence type="ECO:0000256" key="2">
    <source>
        <dbReference type="ARBA" id="ARBA00022448"/>
    </source>
</evidence>
<dbReference type="Gene3D" id="1.10.3720.10">
    <property type="entry name" value="MetI-like"/>
    <property type="match status" value="1"/>
</dbReference>
<dbReference type="Proteomes" id="UP001500655">
    <property type="component" value="Unassembled WGS sequence"/>
</dbReference>
<dbReference type="EMBL" id="BAAALS010000004">
    <property type="protein sequence ID" value="GAA1742752.1"/>
    <property type="molecule type" value="Genomic_DNA"/>
</dbReference>
<dbReference type="Pfam" id="PF00528">
    <property type="entry name" value="BPD_transp_1"/>
    <property type="match status" value="1"/>
</dbReference>
<dbReference type="CDD" id="cd06261">
    <property type="entry name" value="TM_PBP2"/>
    <property type="match status" value="1"/>
</dbReference>
<dbReference type="InterPro" id="IPR051393">
    <property type="entry name" value="ABC_transporter_permease"/>
</dbReference>
<evidence type="ECO:0000256" key="3">
    <source>
        <dbReference type="ARBA" id="ARBA00022475"/>
    </source>
</evidence>
<evidence type="ECO:0000256" key="7">
    <source>
        <dbReference type="RuleBase" id="RU363032"/>
    </source>
</evidence>